<feature type="domain" description="UBX" evidence="2">
    <location>
        <begin position="148"/>
        <end position="217"/>
    </location>
</feature>
<dbReference type="CDD" id="cd16105">
    <property type="entry name" value="Ubl_ASPSCR1_like"/>
    <property type="match status" value="1"/>
</dbReference>
<protein>
    <recommendedName>
        <fullName evidence="6">UBX domain-containing protein</fullName>
    </recommendedName>
</protein>
<organism evidence="4 5">
    <name type="scientific">[Myrmecia] bisecta</name>
    <dbReference type="NCBI Taxonomy" id="41462"/>
    <lineage>
        <taxon>Eukaryota</taxon>
        <taxon>Viridiplantae</taxon>
        <taxon>Chlorophyta</taxon>
        <taxon>core chlorophytes</taxon>
        <taxon>Trebouxiophyceae</taxon>
        <taxon>Trebouxiales</taxon>
        <taxon>Trebouxiaceae</taxon>
        <taxon>Myrmecia</taxon>
    </lineage>
</organism>
<dbReference type="PANTHER" id="PTHR46467:SF1">
    <property type="entry name" value="TETHER CONTAINING UBX DOMAIN FOR GLUT4"/>
    <property type="match status" value="1"/>
</dbReference>
<dbReference type="InterPro" id="IPR021569">
    <property type="entry name" value="TUG-UBL1"/>
</dbReference>
<evidence type="ECO:0008006" key="6">
    <source>
        <dbReference type="Google" id="ProtNLM"/>
    </source>
</evidence>
<evidence type="ECO:0000259" key="2">
    <source>
        <dbReference type="Pfam" id="PF00789"/>
    </source>
</evidence>
<evidence type="ECO:0000256" key="1">
    <source>
        <dbReference type="SAM" id="MobiDB-lite"/>
    </source>
</evidence>
<dbReference type="Pfam" id="PF11470">
    <property type="entry name" value="TUG-UBL1"/>
    <property type="match status" value="1"/>
</dbReference>
<evidence type="ECO:0000313" key="5">
    <source>
        <dbReference type="Proteomes" id="UP001489004"/>
    </source>
</evidence>
<feature type="region of interest" description="Disordered" evidence="1">
    <location>
        <begin position="243"/>
        <end position="291"/>
    </location>
</feature>
<dbReference type="Proteomes" id="UP001489004">
    <property type="component" value="Unassembled WGS sequence"/>
</dbReference>
<dbReference type="InterPro" id="IPR029071">
    <property type="entry name" value="Ubiquitin-like_domsf"/>
</dbReference>
<accession>A0AAW1PEP8</accession>
<name>A0AAW1PEP8_9CHLO</name>
<dbReference type="AlphaFoldDB" id="A0AAW1PEP8"/>
<dbReference type="GO" id="GO:0005737">
    <property type="term" value="C:cytoplasm"/>
    <property type="evidence" value="ECO:0007669"/>
    <property type="project" value="TreeGrafter"/>
</dbReference>
<comment type="caution">
    <text evidence="4">The sequence shown here is derived from an EMBL/GenBank/DDBJ whole genome shotgun (WGS) entry which is preliminary data.</text>
</comment>
<dbReference type="Pfam" id="PF00789">
    <property type="entry name" value="UBX"/>
    <property type="match status" value="1"/>
</dbReference>
<dbReference type="SUPFAM" id="SSF54236">
    <property type="entry name" value="Ubiquitin-like"/>
    <property type="match status" value="2"/>
</dbReference>
<proteinExistence type="predicted"/>
<feature type="domain" description="TUG ubiquitin-like" evidence="3">
    <location>
        <begin position="8"/>
        <end position="72"/>
    </location>
</feature>
<reference evidence="4 5" key="1">
    <citation type="journal article" date="2024" name="Nat. Commun.">
        <title>Phylogenomics reveals the evolutionary origins of lichenization in chlorophyte algae.</title>
        <authorList>
            <person name="Puginier C."/>
            <person name="Libourel C."/>
            <person name="Otte J."/>
            <person name="Skaloud P."/>
            <person name="Haon M."/>
            <person name="Grisel S."/>
            <person name="Petersen M."/>
            <person name="Berrin J.G."/>
            <person name="Delaux P.M."/>
            <person name="Dal Grande F."/>
            <person name="Keller J."/>
        </authorList>
    </citation>
    <scope>NUCLEOTIDE SEQUENCE [LARGE SCALE GENOMIC DNA]</scope>
    <source>
        <strain evidence="4 5">SAG 2043</strain>
    </source>
</reference>
<dbReference type="Gene3D" id="3.10.20.90">
    <property type="entry name" value="Phosphatidylinositol 3-kinase Catalytic Subunit, Chain A, domain 1"/>
    <property type="match status" value="2"/>
</dbReference>
<keyword evidence="5" id="KW-1185">Reference proteome</keyword>
<dbReference type="CDD" id="cd16118">
    <property type="entry name" value="UBX2_UBXN9"/>
    <property type="match status" value="1"/>
</dbReference>
<evidence type="ECO:0000313" key="4">
    <source>
        <dbReference type="EMBL" id="KAK9806749.1"/>
    </source>
</evidence>
<dbReference type="GO" id="GO:0005634">
    <property type="term" value="C:nucleus"/>
    <property type="evidence" value="ECO:0007669"/>
    <property type="project" value="TreeGrafter"/>
</dbReference>
<dbReference type="InterPro" id="IPR001012">
    <property type="entry name" value="UBX_dom"/>
</dbReference>
<feature type="compositionally biased region" description="Basic residues" evidence="1">
    <location>
        <begin position="282"/>
        <end position="291"/>
    </location>
</feature>
<dbReference type="GO" id="GO:0012506">
    <property type="term" value="C:vesicle membrane"/>
    <property type="evidence" value="ECO:0007669"/>
    <property type="project" value="TreeGrafter"/>
</dbReference>
<dbReference type="PANTHER" id="PTHR46467">
    <property type="entry name" value="TETHER CONTAINING UBX DOMAIN FOR GLUT4"/>
    <property type="match status" value="1"/>
</dbReference>
<evidence type="ECO:0000259" key="3">
    <source>
        <dbReference type="Pfam" id="PF11470"/>
    </source>
</evidence>
<dbReference type="GO" id="GO:0006886">
    <property type="term" value="P:intracellular protein transport"/>
    <property type="evidence" value="ECO:0007669"/>
    <property type="project" value="TreeGrafter"/>
</dbReference>
<dbReference type="EMBL" id="JALJOR010000013">
    <property type="protein sequence ID" value="KAK9806749.1"/>
    <property type="molecule type" value="Genomic_DNA"/>
</dbReference>
<gene>
    <name evidence="4" type="ORF">WJX72_001368</name>
</gene>
<sequence length="291" mass="31282">MATSYTVSCNGSRYVAKVGPMAPLSQIVEGVCQQLKPPLDPSSCQLLLNKKPLDLSTPVRFANLPRDAKLELNTGQVHVFTRDAAMAAEAAARGDTDLPPEFYEFTPDDYRTVVAGYAQKRAKEESGLRTAKLREAEERQKAAAFGPVAVRVHLANGLIIQASFQPLDTVAALQQLVERCLLPTKAKWYLYTTPPKQPLKEATVTLYSAGLVPAANVYFGCDSGGVAEPYLRPEVLAMLAEPPKREQTAAQGQAGDSRSEGGRGGDAAFRSSSTATDGGAKKVPKWMKLGK</sequence>